<organism evidence="2 3">
    <name type="scientific">Angomonas deanei</name>
    <dbReference type="NCBI Taxonomy" id="59799"/>
    <lineage>
        <taxon>Eukaryota</taxon>
        <taxon>Discoba</taxon>
        <taxon>Euglenozoa</taxon>
        <taxon>Kinetoplastea</taxon>
        <taxon>Metakinetoplastina</taxon>
        <taxon>Trypanosomatida</taxon>
        <taxon>Trypanosomatidae</taxon>
        <taxon>Strigomonadinae</taxon>
        <taxon>Angomonas</taxon>
    </lineage>
</organism>
<keyword evidence="2" id="KW-0808">Transferase</keyword>
<evidence type="ECO:0000256" key="1">
    <source>
        <dbReference type="SAM" id="Phobius"/>
    </source>
</evidence>
<dbReference type="EMBL" id="LR877150">
    <property type="protein sequence ID" value="CAD2216389.1"/>
    <property type="molecule type" value="Genomic_DNA"/>
</dbReference>
<reference evidence="2 3" key="1">
    <citation type="submission" date="2020-08" db="EMBL/GenBank/DDBJ databases">
        <authorList>
            <person name="Newling K."/>
            <person name="Davey J."/>
            <person name="Forrester S."/>
        </authorList>
    </citation>
    <scope>NUCLEOTIDE SEQUENCE [LARGE SCALE GENOMIC DNA]</scope>
    <source>
        <strain evidence="3">Crithidia deanei Carvalho (ATCC PRA-265)</strain>
    </source>
</reference>
<name>A0A7G2CA05_9TRYP</name>
<dbReference type="PANTHER" id="PTHR34496:SF10">
    <property type="entry name" value="GLCNAC TRANSFERASE"/>
    <property type="match status" value="1"/>
</dbReference>
<proteinExistence type="predicted"/>
<dbReference type="InterPro" id="IPR021067">
    <property type="entry name" value="Glycosyltransferase"/>
</dbReference>
<gene>
    <name evidence="2" type="ORF">ADEAN_000385100</name>
</gene>
<dbReference type="AlphaFoldDB" id="A0A7G2CA05"/>
<dbReference type="Pfam" id="PF11397">
    <property type="entry name" value="GlcNAc"/>
    <property type="match status" value="1"/>
</dbReference>
<keyword evidence="1" id="KW-1133">Transmembrane helix</keyword>
<evidence type="ECO:0000313" key="2">
    <source>
        <dbReference type="EMBL" id="CAD2216389.1"/>
    </source>
</evidence>
<dbReference type="Proteomes" id="UP000515908">
    <property type="component" value="Chromosome 06"/>
</dbReference>
<dbReference type="VEuPathDB" id="TriTrypDB:ADEAN_000385100"/>
<feature type="transmembrane region" description="Helical" evidence="1">
    <location>
        <begin position="36"/>
        <end position="59"/>
    </location>
</feature>
<keyword evidence="1" id="KW-0812">Transmembrane</keyword>
<sequence>MSELKERPPKSVEVVIENDSPSAYHGRKTSRASRTVAHSLTGVAVFLVILLLLVGYSVWTAHGQVGGSVPTESKVVSPHADVLAEVAAYLSLLEKHGTLADFVQTLYNDTDRLQTLLSVKGSAVYDSALYSVREETEVQFPTESFTAMQLTYAAHRSGNTANYSAGDITQASFAPNRVFYYPMRRYQEVRPYSAETPASVHSWHTAVMSAMEVPVKESLRHNYFTSARVSDIVHHSSPSEKKRFEDGADKGSVFVSFAAYRDVECGPTLIDLMQKAKNIHRIHVGIAQQNTNQDEKFRCIPPELRTPVPCFNPSSPTGGQGLHYWAGTVPDPHDSSFSNAVCVFSENIRIRRIRAERARGPTYGRFVASLLYRGEDWMLVLDSHNRFRPMFDAFLLSYFLKLKEENAVFSHYPEEYALRGTKFNFYRETTAYLCGCKFTEFGYPKFSANVVSAEHTGYKNIKRNEKYSLTRAVNVSPSTNIHLPQPFIAGGFLLGRGDIIRDISFDPFLGDCLMGRNCCSR</sequence>
<keyword evidence="1" id="KW-0472">Membrane</keyword>
<keyword evidence="3" id="KW-1185">Reference proteome</keyword>
<dbReference type="GO" id="GO:0016740">
    <property type="term" value="F:transferase activity"/>
    <property type="evidence" value="ECO:0007669"/>
    <property type="project" value="UniProtKB-KW"/>
</dbReference>
<protein>
    <submittedName>
        <fullName evidence="2">Glycosyltransferase (GlcNAc), putative</fullName>
    </submittedName>
</protein>
<evidence type="ECO:0000313" key="3">
    <source>
        <dbReference type="Proteomes" id="UP000515908"/>
    </source>
</evidence>
<accession>A0A7G2CA05</accession>
<dbReference type="PANTHER" id="PTHR34496">
    <property type="entry name" value="GLCNAC TRANSFERASE-RELATED"/>
    <property type="match status" value="1"/>
</dbReference>